<dbReference type="SUPFAM" id="SSF54637">
    <property type="entry name" value="Thioesterase/thiol ester dehydrase-isomerase"/>
    <property type="match status" value="1"/>
</dbReference>
<proteinExistence type="predicted"/>
<dbReference type="OrthoDB" id="9787658at2"/>
<protein>
    <submittedName>
        <fullName evidence="2">3-hydroxylacyl-ACP dehydratase</fullName>
    </submittedName>
</protein>
<dbReference type="InterPro" id="IPR029069">
    <property type="entry name" value="HotDog_dom_sf"/>
</dbReference>
<dbReference type="Pfam" id="PF22818">
    <property type="entry name" value="ApeI-like"/>
    <property type="match status" value="1"/>
</dbReference>
<evidence type="ECO:0000313" key="2">
    <source>
        <dbReference type="EMBL" id="AXK38923.1"/>
    </source>
</evidence>
<dbReference type="RefSeq" id="WP_115432858.1">
    <property type="nucleotide sequence ID" value="NZ_CP031337.1"/>
</dbReference>
<dbReference type="AlphaFoldDB" id="A0A345Y4S1"/>
<sequence>MTDSLTLTLAIPADHPAFPGHFPARPILPGAALLDLVVLALEEALALEPGALQLVSGKFLAPIGPGSVLQLYATPGRAGGWRCTLSDAAGQTVAQCEVRFGVSA</sequence>
<gene>
    <name evidence="2" type="ORF">DWG20_05450</name>
</gene>
<evidence type="ECO:0000259" key="1">
    <source>
        <dbReference type="Pfam" id="PF22818"/>
    </source>
</evidence>
<dbReference type="KEGG" id="ccah:DWG20_05450"/>
<dbReference type="EMBL" id="CP031337">
    <property type="protein sequence ID" value="AXK38923.1"/>
    <property type="molecule type" value="Genomic_DNA"/>
</dbReference>
<dbReference type="InterPro" id="IPR054545">
    <property type="entry name" value="ApeI-like"/>
</dbReference>
<evidence type="ECO:0000313" key="3">
    <source>
        <dbReference type="Proteomes" id="UP000254537"/>
    </source>
</evidence>
<dbReference type="Proteomes" id="UP000254537">
    <property type="component" value="Chromosome"/>
</dbReference>
<reference evidence="2 3" key="1">
    <citation type="submission" date="2018-07" db="EMBL/GenBank/DDBJ databases">
        <title>Crenobacter cavernae sp. nov., isolated from a karst cave.</title>
        <authorList>
            <person name="Zhu H."/>
        </authorList>
    </citation>
    <scope>NUCLEOTIDE SEQUENCE [LARGE SCALE GENOMIC DNA]</scope>
    <source>
        <strain evidence="2 3">K1W11S-77</strain>
    </source>
</reference>
<accession>A0A345Y4S1</accession>
<feature type="domain" description="ApeI dehydratase-like" evidence="1">
    <location>
        <begin position="3"/>
        <end position="76"/>
    </location>
</feature>
<name>A0A345Y4S1_9NEIS</name>
<dbReference type="Gene3D" id="3.10.129.10">
    <property type="entry name" value="Hotdog Thioesterase"/>
    <property type="match status" value="1"/>
</dbReference>
<organism evidence="2 3">
    <name type="scientific">Crenobacter cavernae</name>
    <dbReference type="NCBI Taxonomy" id="2290923"/>
    <lineage>
        <taxon>Bacteria</taxon>
        <taxon>Pseudomonadati</taxon>
        <taxon>Pseudomonadota</taxon>
        <taxon>Betaproteobacteria</taxon>
        <taxon>Neisseriales</taxon>
        <taxon>Neisseriaceae</taxon>
        <taxon>Crenobacter</taxon>
    </lineage>
</organism>